<dbReference type="Proteomes" id="UP001169006">
    <property type="component" value="Unassembled WGS sequence"/>
</dbReference>
<proteinExistence type="predicted"/>
<evidence type="ECO:0000313" key="3">
    <source>
        <dbReference type="Proteomes" id="UP001169006"/>
    </source>
</evidence>
<dbReference type="Pfam" id="PF13946">
    <property type="entry name" value="DUF4214"/>
    <property type="match status" value="1"/>
</dbReference>
<gene>
    <name evidence="2" type="ORF">Q2T52_14990</name>
</gene>
<dbReference type="InterPro" id="IPR025282">
    <property type="entry name" value="DUF4214"/>
</dbReference>
<evidence type="ECO:0000259" key="1">
    <source>
        <dbReference type="Pfam" id="PF13946"/>
    </source>
</evidence>
<keyword evidence="3" id="KW-1185">Reference proteome</keyword>
<comment type="caution">
    <text evidence="2">The sequence shown here is derived from an EMBL/GenBank/DDBJ whole genome shotgun (WGS) entry which is preliminary data.</text>
</comment>
<feature type="domain" description="DUF4214" evidence="1">
    <location>
        <begin position="43"/>
        <end position="99"/>
    </location>
</feature>
<dbReference type="RefSeq" id="WP_302077579.1">
    <property type="nucleotide sequence ID" value="NZ_JAUKWQ010000004.1"/>
</dbReference>
<organism evidence="2 3">
    <name type="scientific">Rhizobium oryzicola</name>
    <dbReference type="NCBI Taxonomy" id="1232668"/>
    <lineage>
        <taxon>Bacteria</taxon>
        <taxon>Pseudomonadati</taxon>
        <taxon>Pseudomonadota</taxon>
        <taxon>Alphaproteobacteria</taxon>
        <taxon>Hyphomicrobiales</taxon>
        <taxon>Rhizobiaceae</taxon>
        <taxon>Rhizobium/Agrobacterium group</taxon>
        <taxon>Rhizobium</taxon>
    </lineage>
</organism>
<reference evidence="2" key="2">
    <citation type="submission" date="2023-07" db="EMBL/GenBank/DDBJ databases">
        <authorList>
            <person name="Sun H."/>
        </authorList>
    </citation>
    <scope>NUCLEOTIDE SEQUENCE</scope>
    <source>
        <strain evidence="2">05753</strain>
    </source>
</reference>
<protein>
    <submittedName>
        <fullName evidence="2">DUF4214 domain-containing protein</fullName>
    </submittedName>
</protein>
<accession>A0ABT8SYA7</accession>
<sequence>MASIQGVYLALFARPADPAGLAYFNSVTGNGADLSAIGDLAGTQEYRDRFAGQSNTAIVSSIYQSLFNRQAEAAGVNFFVDQLNRGALTIKNIAIAILDGAQGDDKLVASNKLAAADSFTKAIDTSNEVRAYAGNDAAAAGRGFLTGVTKDAATIPNGAAADKILAGLVAALPVSSGGPGVNIALTTGDDVVSPNAKDAAMKSTAGDDTITANATGAGFVTTTTLSSTDKIDGGDGYDTLVFKAVAGARGGDGIRLIDLKPTITSVEKISVTETKTPSGDDVNVDFNLANSIGYKEIWNVDTHTNFGGNSYLSFGNINIKTIIGLNKASDETYFYFKDSSGFNDSITMKLVDALAWRLHIDNNIEILNMDLSGVNKIFYLAANFSSLRITGTGDLSWDPNPASVLATVDASAGSGNLTMSLNNRGVTYIGSQGIDTVTLGASRDIVVYSPGNISTVNKVDTIKAFTATAGPTKDRIDVSAFALKGDKSSLVTFTNAPISGADTFNGKAAALFVDSSKTTWVYFDTNGNNVFDAGTDLAVSIEAVGGNAVGFTKDNIIF</sequence>
<dbReference type="EMBL" id="JAUKWQ010000004">
    <property type="protein sequence ID" value="MDO1583393.1"/>
    <property type="molecule type" value="Genomic_DNA"/>
</dbReference>
<dbReference type="Gene3D" id="2.150.10.10">
    <property type="entry name" value="Serralysin-like metalloprotease, C-terminal"/>
    <property type="match status" value="1"/>
</dbReference>
<reference evidence="2" key="1">
    <citation type="journal article" date="2015" name="Int. J. Syst. Evol. Microbiol.">
        <title>Rhizobium oryzicola sp. nov., potential plant-growth-promoting endophytic bacteria isolated from rice roots.</title>
        <authorList>
            <person name="Zhang X.X."/>
            <person name="Gao J.S."/>
            <person name="Cao Y.H."/>
            <person name="Sheirdil R.A."/>
            <person name="Wang X.C."/>
            <person name="Zhang L."/>
        </authorList>
    </citation>
    <scope>NUCLEOTIDE SEQUENCE</scope>
    <source>
        <strain evidence="2">05753</strain>
    </source>
</reference>
<name>A0ABT8SYA7_9HYPH</name>
<dbReference type="InterPro" id="IPR011049">
    <property type="entry name" value="Serralysin-like_metalloprot_C"/>
</dbReference>
<evidence type="ECO:0000313" key="2">
    <source>
        <dbReference type="EMBL" id="MDO1583393.1"/>
    </source>
</evidence>